<reference evidence="2" key="1">
    <citation type="submission" date="2021-02" db="EMBL/GenBank/DDBJ databases">
        <title>Genome sequence Cadophora malorum strain M34.</title>
        <authorList>
            <person name="Stefanovic E."/>
            <person name="Vu D."/>
            <person name="Scully C."/>
            <person name="Dijksterhuis J."/>
            <person name="Roader J."/>
            <person name="Houbraken J."/>
        </authorList>
    </citation>
    <scope>NUCLEOTIDE SEQUENCE</scope>
    <source>
        <strain evidence="2">M34</strain>
    </source>
</reference>
<protein>
    <recommendedName>
        <fullName evidence="4">Low temperature requirement A</fullName>
    </recommendedName>
</protein>
<keyword evidence="3" id="KW-1185">Reference proteome</keyword>
<proteinExistence type="predicted"/>
<dbReference type="Proteomes" id="UP000664132">
    <property type="component" value="Unassembled WGS sequence"/>
</dbReference>
<accession>A0A8H7TL75</accession>
<dbReference type="EMBL" id="JAFJYH010000065">
    <property type="protein sequence ID" value="KAG4421456.1"/>
    <property type="molecule type" value="Genomic_DNA"/>
</dbReference>
<gene>
    <name evidence="2" type="ORF">IFR04_005406</name>
</gene>
<feature type="transmembrane region" description="Helical" evidence="1">
    <location>
        <begin position="489"/>
        <end position="508"/>
    </location>
</feature>
<dbReference type="Pfam" id="PF06772">
    <property type="entry name" value="LtrA"/>
    <property type="match status" value="1"/>
</dbReference>
<organism evidence="2 3">
    <name type="scientific">Cadophora malorum</name>
    <dbReference type="NCBI Taxonomy" id="108018"/>
    <lineage>
        <taxon>Eukaryota</taxon>
        <taxon>Fungi</taxon>
        <taxon>Dikarya</taxon>
        <taxon>Ascomycota</taxon>
        <taxon>Pezizomycotina</taxon>
        <taxon>Leotiomycetes</taxon>
        <taxon>Helotiales</taxon>
        <taxon>Ploettnerulaceae</taxon>
        <taxon>Cadophora</taxon>
    </lineage>
</organism>
<dbReference type="InterPro" id="IPR010640">
    <property type="entry name" value="Low_temperature_requirement_A"/>
</dbReference>
<evidence type="ECO:0000313" key="3">
    <source>
        <dbReference type="Proteomes" id="UP000664132"/>
    </source>
</evidence>
<evidence type="ECO:0000313" key="2">
    <source>
        <dbReference type="EMBL" id="KAG4421456.1"/>
    </source>
</evidence>
<evidence type="ECO:0000256" key="1">
    <source>
        <dbReference type="SAM" id="Phobius"/>
    </source>
</evidence>
<feature type="transmembrane region" description="Helical" evidence="1">
    <location>
        <begin position="111"/>
        <end position="132"/>
    </location>
</feature>
<feature type="transmembrane region" description="Helical" evidence="1">
    <location>
        <begin position="422"/>
        <end position="444"/>
    </location>
</feature>
<dbReference type="OrthoDB" id="3177213at2759"/>
<keyword evidence="1" id="KW-0812">Transmembrane</keyword>
<dbReference type="PANTHER" id="PTHR42101">
    <property type="entry name" value="CHROMOSOME 16, WHOLE GENOME SHOTGUN SEQUENCE"/>
    <property type="match status" value="1"/>
</dbReference>
<name>A0A8H7TL75_9HELO</name>
<keyword evidence="1" id="KW-0472">Membrane</keyword>
<feature type="transmembrane region" description="Helical" evidence="1">
    <location>
        <begin position="172"/>
        <end position="194"/>
    </location>
</feature>
<feature type="transmembrane region" description="Helical" evidence="1">
    <location>
        <begin position="238"/>
        <end position="257"/>
    </location>
</feature>
<dbReference type="PANTHER" id="PTHR42101:SF1">
    <property type="entry name" value="LOW TEMPERATURE REQUIREMENT A"/>
    <property type="match status" value="1"/>
</dbReference>
<sequence>MNEPVFKHYEESTNLQLFFDLFFVANLASFNDKQEINSQASLGIYVGFFCILWFTWCQVTLCDVRFITDSISERLAHACHFGVMVGLAVVGPQFNELDHTTPWTLMRKLSIVLIVSRTVLTFQYGTVLVFVWKYKKSRLPLIVNMSTLLAAVFVYVAIYIALVYETSPLLYIGWYIVFVFEAVSSIIIAARWQVLSFQGTHLIERMSCLSLIILGEGVIGVCKSIVKIEKYDNTFSAAAIGGITCSVLIIYLVYILYFDNLHEGKSTSIRQHIWACLHFPFHVTLVLLTEGASQFVAWRHIIEYVKDTFQGVDILTIADAPKTTEAFAALSSTVNTVIFEGFFPVSLHDAKIAELNLQILGDNSSTPAQSSAAIEAIQVLLFRTVFDAYGFEPTHIPATMEDDPSTAIPAIYDAYLKVFKFLFGYFFTCGGLTLIWIGVLSWLSMSNIEYRARWRFVAIATNILLGVGLCLLTLLILTDAALTLGMSPWTITICVFVFMIAIIVDQVVKNKMQRFKEE</sequence>
<feature type="transmembrane region" description="Helical" evidence="1">
    <location>
        <begin position="139"/>
        <end position="160"/>
    </location>
</feature>
<feature type="transmembrane region" description="Helical" evidence="1">
    <location>
        <begin position="42"/>
        <end position="62"/>
    </location>
</feature>
<comment type="caution">
    <text evidence="2">The sequence shown here is derived from an EMBL/GenBank/DDBJ whole genome shotgun (WGS) entry which is preliminary data.</text>
</comment>
<dbReference type="AlphaFoldDB" id="A0A8H7TL75"/>
<evidence type="ECO:0008006" key="4">
    <source>
        <dbReference type="Google" id="ProtNLM"/>
    </source>
</evidence>
<feature type="transmembrane region" description="Helical" evidence="1">
    <location>
        <begin position="206"/>
        <end position="226"/>
    </location>
</feature>
<feature type="transmembrane region" description="Helical" evidence="1">
    <location>
        <begin position="456"/>
        <end position="477"/>
    </location>
</feature>
<keyword evidence="1" id="KW-1133">Transmembrane helix</keyword>